<dbReference type="Gene3D" id="2.40.30.10">
    <property type="entry name" value="Translation factors"/>
    <property type="match status" value="1"/>
</dbReference>
<dbReference type="PANTHER" id="PTHR11229">
    <property type="entry name" value="50S RIBOSOMAL PROTEIN L3"/>
    <property type="match status" value="1"/>
</dbReference>
<keyword evidence="2 6" id="KW-0689">Ribosomal protein</keyword>
<evidence type="ECO:0000256" key="4">
    <source>
        <dbReference type="NCBIfam" id="TIGR03625"/>
    </source>
</evidence>
<proteinExistence type="inferred from homology"/>
<dbReference type="InterPro" id="IPR019927">
    <property type="entry name" value="Ribosomal_uL3_bac/org-type"/>
</dbReference>
<name>A0A2G0V6X1_9PROT</name>
<evidence type="ECO:0000256" key="2">
    <source>
        <dbReference type="ARBA" id="ARBA00022980"/>
    </source>
</evidence>
<feature type="region of interest" description="Disordered" evidence="5">
    <location>
        <begin position="133"/>
        <end position="153"/>
    </location>
</feature>
<gene>
    <name evidence="6" type="primary">rplC</name>
    <name evidence="6" type="ORF">TPPER_00208</name>
</gene>
<dbReference type="AlphaFoldDB" id="A0A2G0V6X1"/>
<dbReference type="InterPro" id="IPR009000">
    <property type="entry name" value="Transl_B-barrel_sf"/>
</dbReference>
<dbReference type="EMBL" id="MKGN01000019">
    <property type="protein sequence ID" value="PHN16215.1"/>
    <property type="molecule type" value="Genomic_DNA"/>
</dbReference>
<dbReference type="GO" id="GO:0022625">
    <property type="term" value="C:cytosolic large ribosomal subunit"/>
    <property type="evidence" value="ECO:0007669"/>
    <property type="project" value="TreeGrafter"/>
</dbReference>
<organism evidence="6 7">
    <name type="scientific">Candidatus Tremblayella phenacoccinincola</name>
    <dbReference type="NCBI Taxonomy" id="1010676"/>
    <lineage>
        <taxon>Bacteria</taxon>
        <taxon>Pseudomonadati</taxon>
        <taxon>Pseudomonadota</taxon>
        <taxon>Betaproteobacteria</taxon>
        <taxon>Candidatus Tremblayella</taxon>
    </lineage>
</organism>
<dbReference type="SUPFAM" id="SSF50447">
    <property type="entry name" value="Translation proteins"/>
    <property type="match status" value="1"/>
</dbReference>
<accession>A0A2G0V6X1</accession>
<keyword evidence="7" id="KW-1185">Reference proteome</keyword>
<comment type="similarity">
    <text evidence="1">Belongs to the universal ribosomal protein uL3 family.</text>
</comment>
<evidence type="ECO:0000313" key="7">
    <source>
        <dbReference type="Proteomes" id="UP000222818"/>
    </source>
</evidence>
<dbReference type="NCBIfam" id="TIGR03625">
    <property type="entry name" value="L3_bact"/>
    <property type="match status" value="1"/>
</dbReference>
<comment type="caution">
    <text evidence="6">The sequence shown here is derived from an EMBL/GenBank/DDBJ whole genome shotgun (WGS) entry which is preliminary data.</text>
</comment>
<dbReference type="GO" id="GO:0003735">
    <property type="term" value="F:structural constituent of ribosome"/>
    <property type="evidence" value="ECO:0007669"/>
    <property type="project" value="UniProtKB-UniRule"/>
</dbReference>
<reference evidence="6 7" key="1">
    <citation type="journal article" date="2017" name="ISME J.">
        <title>Tremblaya phenacola PPER: an evolutionary beta-gammaproteobacterium collage.</title>
        <authorList>
            <person name="Gil R."/>
            <person name="Vargas-Chavez C."/>
            <person name="Lopez-Madrigal S."/>
            <person name="Santos-Garcia D."/>
            <person name="Latorre A."/>
            <person name="Moya A."/>
        </authorList>
    </citation>
    <scope>NUCLEOTIDE SEQUENCE [LARGE SCALE GENOMIC DNA]</scope>
    <source>
        <strain evidence="6 7">PPER</strain>
    </source>
</reference>
<evidence type="ECO:0000313" key="6">
    <source>
        <dbReference type="EMBL" id="PHN16215.1"/>
    </source>
</evidence>
<dbReference type="PANTHER" id="PTHR11229:SF16">
    <property type="entry name" value="LARGE RIBOSOMAL SUBUNIT PROTEIN UL3C"/>
    <property type="match status" value="1"/>
</dbReference>
<dbReference type="Proteomes" id="UP000222818">
    <property type="component" value="Unassembled WGS sequence"/>
</dbReference>
<evidence type="ECO:0000256" key="5">
    <source>
        <dbReference type="SAM" id="MobiDB-lite"/>
    </source>
</evidence>
<sequence length="209" mass="22907">MDALYLTCIKLGMTRIFKKDGKVVPVSILNTSGNALSQRNPYEQKTHLIFSSRSKPSLNRAQLGQYIKYNYSLGTTLKESNPLKEICKSLCLFNNEEHPLSKVLYVGRKVAVKGRCIGKGFAGTIKRYSFNSGRATHGNSKSHNVPGSTGMNQSPGKVFKRKKMAGHLGTCLVTVKSLEICYVSRVLGFVLVKGAVPGFKGSSLSMRLV</sequence>
<keyword evidence="3" id="KW-0687">Ribonucleoprotein</keyword>
<protein>
    <recommendedName>
        <fullName evidence="4">50S ribosomal protein L3</fullName>
    </recommendedName>
</protein>
<dbReference type="GO" id="GO:0006412">
    <property type="term" value="P:translation"/>
    <property type="evidence" value="ECO:0007669"/>
    <property type="project" value="UniProtKB-UniRule"/>
</dbReference>
<evidence type="ECO:0000256" key="3">
    <source>
        <dbReference type="ARBA" id="ARBA00023274"/>
    </source>
</evidence>
<dbReference type="FunFam" id="2.40.30.10:FF:000004">
    <property type="entry name" value="50S ribosomal protein L3"/>
    <property type="match status" value="1"/>
</dbReference>
<evidence type="ECO:0000256" key="1">
    <source>
        <dbReference type="ARBA" id="ARBA00006540"/>
    </source>
</evidence>